<accession>A0A0B0EFA6</accession>
<proteinExistence type="predicted"/>
<dbReference type="Proteomes" id="UP000030652">
    <property type="component" value="Unassembled WGS sequence"/>
</dbReference>
<dbReference type="PANTHER" id="PTHR42845">
    <property type="entry name" value="COENZYME F420-REDUCING HYDROGENASE, GAMMA SUBUNIT"/>
    <property type="match status" value="1"/>
</dbReference>
<reference evidence="3 4" key="1">
    <citation type="submission" date="2014-10" db="EMBL/GenBank/DDBJ databases">
        <title>Draft genome of anammox bacterium scalindua brodae, obtained using differential coverage binning of sequence data from two enrichment reactors.</title>
        <authorList>
            <person name="Speth D.R."/>
            <person name="Russ L."/>
            <person name="Kartal B."/>
            <person name="Op den Camp H.J."/>
            <person name="Dutilh B.E."/>
            <person name="Jetten M.S."/>
        </authorList>
    </citation>
    <scope>NUCLEOTIDE SEQUENCE [LARGE SCALE GENOMIC DNA]</scope>
    <source>
        <strain evidence="3">RU1</strain>
    </source>
</reference>
<keyword evidence="1" id="KW-0560">Oxidoreductase</keyword>
<dbReference type="Pfam" id="PF01058">
    <property type="entry name" value="Oxidored_q6"/>
    <property type="match status" value="1"/>
</dbReference>
<dbReference type="InterPro" id="IPR051349">
    <property type="entry name" value="Hydrogenase_assoc-protein"/>
</dbReference>
<dbReference type="GO" id="GO:0016491">
    <property type="term" value="F:oxidoreductase activity"/>
    <property type="evidence" value="ECO:0007669"/>
    <property type="project" value="UniProtKB-KW"/>
</dbReference>
<feature type="domain" description="NADH:ubiquinone oxidoreductase-like 20kDa subunit" evidence="2">
    <location>
        <begin position="14"/>
        <end position="149"/>
    </location>
</feature>
<dbReference type="PATRIC" id="fig|237368.3.peg.2688"/>
<evidence type="ECO:0000256" key="1">
    <source>
        <dbReference type="ARBA" id="ARBA00023002"/>
    </source>
</evidence>
<dbReference type="Gene3D" id="3.40.50.700">
    <property type="entry name" value="NADH:ubiquinone oxidoreductase-like, 20kDa subunit"/>
    <property type="match status" value="1"/>
</dbReference>
<organism evidence="3 4">
    <name type="scientific">Candidatus Scalindua brodae</name>
    <dbReference type="NCBI Taxonomy" id="237368"/>
    <lineage>
        <taxon>Bacteria</taxon>
        <taxon>Pseudomonadati</taxon>
        <taxon>Planctomycetota</taxon>
        <taxon>Candidatus Brocadiia</taxon>
        <taxon>Candidatus Brocadiales</taxon>
        <taxon>Candidatus Scalinduaceae</taxon>
        <taxon>Candidatus Scalindua</taxon>
    </lineage>
</organism>
<dbReference type="GO" id="GO:0051536">
    <property type="term" value="F:iron-sulfur cluster binding"/>
    <property type="evidence" value="ECO:0007669"/>
    <property type="project" value="InterPro"/>
</dbReference>
<sequence length="247" mass="27430">MTKPRVAFFSFSSCEGCQLVVLTIEEQLLELVNLIDIVSFREAMSEKSEDYDIAFVEGSITRTSEIESIKKIRDTAGIIIALGACATIGGVNCLKNQFEMEKVQDIVYGKMASNYDTIPARPIESVIKVDYWIHGCPIDKDEFIEVTKAILLGKKPRIPDYPVCVECQMRENVCLFEKGLVCMGPVTRAGCKAICPTYNDGCTGCRGLIDDPNLSSHKNLLNEHGLTVDEAISQYMLFGGNSKEKYE</sequence>
<dbReference type="PANTHER" id="PTHR42845:SF1">
    <property type="entry name" value="HYDROGENASE SMALL SUBUNIT"/>
    <property type="match status" value="1"/>
</dbReference>
<evidence type="ECO:0000313" key="3">
    <source>
        <dbReference type="EMBL" id="KHE91787.1"/>
    </source>
</evidence>
<dbReference type="EMBL" id="JRYO01000177">
    <property type="protein sequence ID" value="KHE91787.1"/>
    <property type="molecule type" value="Genomic_DNA"/>
</dbReference>
<keyword evidence="3" id="KW-0830">Ubiquinone</keyword>
<comment type="caution">
    <text evidence="3">The sequence shown here is derived from an EMBL/GenBank/DDBJ whole genome shotgun (WGS) entry which is preliminary data.</text>
</comment>
<name>A0A0B0EFA6_9BACT</name>
<evidence type="ECO:0000259" key="2">
    <source>
        <dbReference type="Pfam" id="PF01058"/>
    </source>
</evidence>
<gene>
    <name evidence="3" type="ORF">SCABRO_02488</name>
</gene>
<dbReference type="InterPro" id="IPR037024">
    <property type="entry name" value="NiFe_Hase_small_N_sf"/>
</dbReference>
<dbReference type="AlphaFoldDB" id="A0A0B0EFA6"/>
<protein>
    <submittedName>
        <fullName evidence="3">NADH:ubiquinone oxidoreductase</fullName>
    </submittedName>
</protein>
<dbReference type="InterPro" id="IPR006137">
    <property type="entry name" value="NADH_UbQ_OxRdtase-like_20kDa"/>
</dbReference>
<dbReference type="eggNOG" id="COG1941">
    <property type="taxonomic scope" value="Bacteria"/>
</dbReference>
<evidence type="ECO:0000313" key="4">
    <source>
        <dbReference type="Proteomes" id="UP000030652"/>
    </source>
</evidence>
<dbReference type="SUPFAM" id="SSF56770">
    <property type="entry name" value="HydA/Nqo6-like"/>
    <property type="match status" value="1"/>
</dbReference>